<keyword evidence="1" id="KW-0812">Transmembrane</keyword>
<evidence type="ECO:0000313" key="5">
    <source>
        <dbReference type="Proteomes" id="UP000092654"/>
    </source>
</evidence>
<proteinExistence type="predicted"/>
<evidence type="ECO:0000313" key="3">
    <source>
        <dbReference type="EMBL" id="EKE31228.1"/>
    </source>
</evidence>
<dbReference type="Proteomes" id="UP000092654">
    <property type="component" value="Chromosome"/>
</dbReference>
<dbReference type="OrthoDB" id="9951474at2"/>
<evidence type="ECO:0000313" key="2">
    <source>
        <dbReference type="EMBL" id="AKG04101.1"/>
    </source>
</evidence>
<feature type="transmembrane region" description="Helical" evidence="1">
    <location>
        <begin position="33"/>
        <end position="53"/>
    </location>
</feature>
<dbReference type="Proteomes" id="UP000011746">
    <property type="component" value="Unassembled WGS sequence"/>
</dbReference>
<name>K2G7V1_9BACI</name>
<dbReference type="KEGG" id="sje:AAV35_004410"/>
<accession>K2G7V1</accession>
<reference evidence="2" key="3">
    <citation type="submission" date="2016-11" db="EMBL/GenBank/DDBJ databases">
        <title>Salimicrobium jeotgali MJ3, isolated from Myulchi jeot, a traditional Korean fermented seafood.</title>
        <authorList>
            <person name="Kim K.H."/>
            <person name="Jeon C.O."/>
            <person name="Jin H.M."/>
        </authorList>
    </citation>
    <scope>NUCLEOTIDE SEQUENCE</scope>
    <source>
        <strain evidence="2">MJ3</strain>
    </source>
</reference>
<evidence type="ECO:0000313" key="4">
    <source>
        <dbReference type="Proteomes" id="UP000011746"/>
    </source>
</evidence>
<reference evidence="3 4" key="1">
    <citation type="journal article" date="2012" name="J. Bacteriol.">
        <title>Draft Genome Sequence of Salimicrobium sp. Strain MJ3, Isolated from Myulchi-Jeot, Korean Fermented Seafood.</title>
        <authorList>
            <person name="Lee S.H."/>
            <person name="Jung J.Y."/>
            <person name="Jeon C.O."/>
        </authorList>
    </citation>
    <scope>NUCLEOTIDE SEQUENCE [LARGE SCALE GENOMIC DNA]</scope>
    <source>
        <strain evidence="3 4">MJ3</strain>
    </source>
</reference>
<evidence type="ECO:0000256" key="1">
    <source>
        <dbReference type="SAM" id="Phobius"/>
    </source>
</evidence>
<dbReference type="RefSeq" id="WP_008590908.1">
    <property type="nucleotide sequence ID" value="NZ_AMPQ01000013.1"/>
</dbReference>
<dbReference type="EMBL" id="AMPQ01000013">
    <property type="protein sequence ID" value="EKE31228.1"/>
    <property type="molecule type" value="Genomic_DNA"/>
</dbReference>
<feature type="transmembrane region" description="Helical" evidence="1">
    <location>
        <begin position="60"/>
        <end position="79"/>
    </location>
</feature>
<feature type="transmembrane region" description="Helical" evidence="1">
    <location>
        <begin position="9"/>
        <end position="27"/>
    </location>
</feature>
<organism evidence="3 4">
    <name type="scientific">Salimicrobium jeotgali</name>
    <dbReference type="NCBI Taxonomy" id="1230341"/>
    <lineage>
        <taxon>Bacteria</taxon>
        <taxon>Bacillati</taxon>
        <taxon>Bacillota</taxon>
        <taxon>Bacilli</taxon>
        <taxon>Bacillales</taxon>
        <taxon>Bacillaceae</taxon>
        <taxon>Salimicrobium</taxon>
    </lineage>
</organism>
<keyword evidence="4" id="KW-1185">Reference proteome</keyword>
<gene>
    <name evidence="2" type="ORF">AAV35_004410</name>
    <name evidence="3" type="ORF">MJ3_09668</name>
</gene>
<dbReference type="EMBL" id="CP011361">
    <property type="protein sequence ID" value="AKG04101.1"/>
    <property type="molecule type" value="Genomic_DNA"/>
</dbReference>
<dbReference type="AlphaFoldDB" id="K2G7V1"/>
<sequence>MENKKTPYVIYWIIIGIGILSFTVPIFREYGIITTLILTFLCGIFSGAIAMVIGKRSFMYISGLLLISPWVFLLSKHFIN</sequence>
<keyword evidence="1" id="KW-1133">Transmembrane helix</keyword>
<protein>
    <submittedName>
        <fullName evidence="3">Uncharacterized protein</fullName>
    </submittedName>
</protein>
<keyword evidence="1" id="KW-0472">Membrane</keyword>
<reference evidence="5" key="2">
    <citation type="submission" date="2015-06" db="EMBL/GenBank/DDBJ databases">
        <title>Salimicrobium jeotgali MJ3, isolated from Myulchi jeot, a traditional Korean fermented seafood.</title>
        <authorList>
            <person name="Kim K.H."/>
            <person name="Jeon C.O."/>
            <person name="Jin H.M."/>
        </authorList>
    </citation>
    <scope>NUCLEOTIDE SEQUENCE [LARGE SCALE GENOMIC DNA]</scope>
    <source>
        <strain evidence="5">MJ3</strain>
    </source>
</reference>